<feature type="transmembrane region" description="Helical" evidence="1">
    <location>
        <begin position="346"/>
        <end position="366"/>
    </location>
</feature>
<evidence type="ECO:0000259" key="2">
    <source>
        <dbReference type="Pfam" id="PF12051"/>
    </source>
</evidence>
<proteinExistence type="predicted"/>
<dbReference type="AlphaFoldDB" id="A0A8H7XT14"/>
<feature type="transmembrane region" description="Helical" evidence="1">
    <location>
        <begin position="43"/>
        <end position="67"/>
    </location>
</feature>
<reference evidence="3" key="1">
    <citation type="submission" date="2021-02" db="EMBL/GenBank/DDBJ databases">
        <title>Psilocybe cubensis genome.</title>
        <authorList>
            <person name="Mckernan K.J."/>
            <person name="Crawford S."/>
            <person name="Trippe A."/>
            <person name="Kane L.T."/>
            <person name="Mclaughlin S."/>
        </authorList>
    </citation>
    <scope>NUCLEOTIDE SEQUENCE [LARGE SCALE GENOMIC DNA]</scope>
    <source>
        <strain evidence="3">MGC-MH-2018</strain>
    </source>
</reference>
<feature type="transmembrane region" description="Helical" evidence="1">
    <location>
        <begin position="279"/>
        <end position="301"/>
    </location>
</feature>
<feature type="domain" description="DUF3533" evidence="2">
    <location>
        <begin position="52"/>
        <end position="413"/>
    </location>
</feature>
<keyword evidence="1" id="KW-0472">Membrane</keyword>
<dbReference type="Pfam" id="PF12051">
    <property type="entry name" value="DUF3533"/>
    <property type="match status" value="1"/>
</dbReference>
<evidence type="ECO:0000313" key="3">
    <source>
        <dbReference type="EMBL" id="KAG5165466.1"/>
    </source>
</evidence>
<organism evidence="3">
    <name type="scientific">Psilocybe cubensis</name>
    <name type="common">Psychedelic mushroom</name>
    <name type="synonym">Stropharia cubensis</name>
    <dbReference type="NCBI Taxonomy" id="181762"/>
    <lineage>
        <taxon>Eukaryota</taxon>
        <taxon>Fungi</taxon>
        <taxon>Dikarya</taxon>
        <taxon>Basidiomycota</taxon>
        <taxon>Agaricomycotina</taxon>
        <taxon>Agaricomycetes</taxon>
        <taxon>Agaricomycetidae</taxon>
        <taxon>Agaricales</taxon>
        <taxon>Agaricineae</taxon>
        <taxon>Strophariaceae</taxon>
        <taxon>Psilocybe</taxon>
    </lineage>
</organism>
<keyword evidence="1" id="KW-0812">Transmembrane</keyword>
<gene>
    <name evidence="3" type="ORF">JR316_009045</name>
</gene>
<dbReference type="EMBL" id="JAFIQS010000009">
    <property type="protein sequence ID" value="KAG5165466.1"/>
    <property type="molecule type" value="Genomic_DNA"/>
</dbReference>
<sequence>MASTTTSVEQDQNSNRTTLPLWPLSRLFFWKGDDEELKKAWNLYLNTVIPGVMLVAITILAVFSIFWGSAWKNPDHTLPGWIVDFDGGQVGDFVAKTLLTERGAILWEVVPALTAFPRGLGELTQAVKEDRTWVAVVVNADATLRLQDSITSPNVSYDGTEAISIYAVEARNENSYRYVIKPSVEASMHAVQLAFAVEFGANMSSISNINSIIAMSPQTIVNPLSFKFINLIPFSQPVAVATLSTGLIFVLIMSYFVVTIANGARLASGLPKLLSFRHLIALRLGTLFIVYFFLSLVYSLVNLAFKLDLGHKYGHGGFVLFWIVSWTYMLAVGLALESLITVMKQFVPFFLITWIVVNVSTNSYPIEVLPKIFHYGYATPFYNVSKAIRTIVFGTRNTLGKNVGILIIWVIISCTTLVGFQWYVRKREIDAVREARHEHGVETPNGEKQQQV</sequence>
<comment type="caution">
    <text evidence="3">The sequence shown here is derived from an EMBL/GenBank/DDBJ whole genome shotgun (WGS) entry which is preliminary data.</text>
</comment>
<feature type="transmembrane region" description="Helical" evidence="1">
    <location>
        <begin position="403"/>
        <end position="424"/>
    </location>
</feature>
<dbReference type="OrthoDB" id="2140105at2759"/>
<dbReference type="InterPro" id="IPR053001">
    <property type="entry name" value="MNNG_permease-like"/>
</dbReference>
<dbReference type="GO" id="GO:0016020">
    <property type="term" value="C:membrane"/>
    <property type="evidence" value="ECO:0007669"/>
    <property type="project" value="TreeGrafter"/>
</dbReference>
<feature type="transmembrane region" description="Helical" evidence="1">
    <location>
        <begin position="238"/>
        <end position="258"/>
    </location>
</feature>
<keyword evidence="1" id="KW-1133">Transmembrane helix</keyword>
<dbReference type="InterPro" id="IPR022703">
    <property type="entry name" value="DUF3533"/>
</dbReference>
<accession>A0A8H7XT14</accession>
<dbReference type="PANTHER" id="PTHR34814:SF1">
    <property type="entry name" value="NITROSOGUANIDINE RESISTANCE PROTEIN SNG1"/>
    <property type="match status" value="1"/>
</dbReference>
<dbReference type="PANTHER" id="PTHR34814">
    <property type="entry name" value="NITROSOGUANIDINE RESISTANCE PROTEIN SNG1"/>
    <property type="match status" value="1"/>
</dbReference>
<name>A0A8H7XT14_PSICU</name>
<evidence type="ECO:0000256" key="1">
    <source>
        <dbReference type="SAM" id="Phobius"/>
    </source>
</evidence>
<protein>
    <recommendedName>
        <fullName evidence="2">DUF3533 domain-containing protein</fullName>
    </recommendedName>
</protein>
<feature type="transmembrane region" description="Helical" evidence="1">
    <location>
        <begin position="313"/>
        <end position="334"/>
    </location>
</feature>